<dbReference type="SUPFAM" id="SSF50978">
    <property type="entry name" value="WD40 repeat-like"/>
    <property type="match status" value="1"/>
</dbReference>
<dbReference type="GeneID" id="100636192"/>
<feature type="compositionally biased region" description="Basic and acidic residues" evidence="1">
    <location>
        <begin position="437"/>
        <end position="450"/>
    </location>
</feature>
<dbReference type="Gene3D" id="2.130.10.10">
    <property type="entry name" value="YVTN repeat-like/Quinoprotein amine dehydrogenase"/>
    <property type="match status" value="1"/>
</dbReference>
<dbReference type="RefSeq" id="XP_019849644.1">
    <property type="nucleotide sequence ID" value="XM_019994085.1"/>
</dbReference>
<dbReference type="Proteomes" id="UP000007879">
    <property type="component" value="Unassembled WGS sequence"/>
</dbReference>
<evidence type="ECO:0000259" key="2">
    <source>
        <dbReference type="Pfam" id="PF23756"/>
    </source>
</evidence>
<feature type="region of interest" description="Disordered" evidence="1">
    <location>
        <begin position="436"/>
        <end position="497"/>
    </location>
</feature>
<dbReference type="AlphaFoldDB" id="A0AAN0IXY9"/>
<dbReference type="InterPro" id="IPR015943">
    <property type="entry name" value="WD40/YVTN_repeat-like_dom_sf"/>
</dbReference>
<proteinExistence type="predicted"/>
<name>A0AAN0IXY9_AMPQE</name>
<feature type="compositionally biased region" description="Basic residues" evidence="1">
    <location>
        <begin position="595"/>
        <end position="608"/>
    </location>
</feature>
<evidence type="ECO:0000313" key="3">
    <source>
        <dbReference type="EnsemblMetazoa" id="XP_019849644.1"/>
    </source>
</evidence>
<reference evidence="3" key="2">
    <citation type="submission" date="2024-06" db="UniProtKB">
        <authorList>
            <consortium name="EnsemblMetazoa"/>
        </authorList>
    </citation>
    <scope>IDENTIFICATION</scope>
</reference>
<dbReference type="KEGG" id="aqu:100636192"/>
<dbReference type="PANTHER" id="PTHR23287">
    <property type="entry name" value="RUBY-EYE2-LIKE PROTEIN"/>
    <property type="match status" value="1"/>
</dbReference>
<feature type="compositionally biased region" description="Low complexity" evidence="1">
    <location>
        <begin position="554"/>
        <end position="572"/>
    </location>
</feature>
<dbReference type="PANTHER" id="PTHR23287:SF16">
    <property type="entry name" value="TECTONIN BETA-PROPELLER REPEAT-CONTAINING PROTEIN 2"/>
    <property type="match status" value="1"/>
</dbReference>
<feature type="domain" description="HPS5-like beta-propeller" evidence="2">
    <location>
        <begin position="18"/>
        <end position="358"/>
    </location>
</feature>
<accession>A0AAN0IXY9</accession>
<keyword evidence="4" id="KW-1185">Reference proteome</keyword>
<evidence type="ECO:0000256" key="1">
    <source>
        <dbReference type="SAM" id="MobiDB-lite"/>
    </source>
</evidence>
<dbReference type="Pfam" id="PF23756">
    <property type="entry name" value="Beta-prop_HPS5"/>
    <property type="match status" value="1"/>
</dbReference>
<feature type="region of interest" description="Disordered" evidence="1">
    <location>
        <begin position="516"/>
        <end position="619"/>
    </location>
</feature>
<reference evidence="4" key="1">
    <citation type="journal article" date="2010" name="Nature">
        <title>The Amphimedon queenslandica genome and the evolution of animal complexity.</title>
        <authorList>
            <person name="Srivastava M."/>
            <person name="Simakov O."/>
            <person name="Chapman J."/>
            <person name="Fahey B."/>
            <person name="Gauthier M.E."/>
            <person name="Mitros T."/>
            <person name="Richards G.S."/>
            <person name="Conaco C."/>
            <person name="Dacre M."/>
            <person name="Hellsten U."/>
            <person name="Larroux C."/>
            <person name="Putnam N.H."/>
            <person name="Stanke M."/>
            <person name="Adamska M."/>
            <person name="Darling A."/>
            <person name="Degnan S.M."/>
            <person name="Oakley T.H."/>
            <person name="Plachetzki D.C."/>
            <person name="Zhai Y."/>
            <person name="Adamski M."/>
            <person name="Calcino A."/>
            <person name="Cummins S.F."/>
            <person name="Goodstein D.M."/>
            <person name="Harris C."/>
            <person name="Jackson D.J."/>
            <person name="Leys S.P."/>
            <person name="Shu S."/>
            <person name="Woodcroft B.J."/>
            <person name="Vervoort M."/>
            <person name="Kosik K.S."/>
            <person name="Manning G."/>
            <person name="Degnan B.M."/>
            <person name="Rokhsar D.S."/>
        </authorList>
    </citation>
    <scope>NUCLEOTIDE SEQUENCE [LARGE SCALE GENOMIC DNA]</scope>
</reference>
<sequence length="664" mass="72894">MASPEKEGEEQDIWRGLVQVQDGAPLFSPISNSARIKFTCIAVSPTHVALGANSGGVYCFNGDNHQFTGRLLANREGSISLMKFSPDHSLLAVVAGGHNVCFWEHNLLNGSIEAKKFYVSSVLKDSSVTDMVWDKRGTRLFYGDDQGRIVIAFVPRFTRKFAGSSLFKRIDEILCFEKAPIFQLDMYNDLLLVSSKERCFLLKLQGESIESLILVGKKAIRNGLYGACFYPRTSGEEGGGQPPIVYSARPKGRLWAANVNGDVISTVKPLDFAVSASSSSIININSDSLPLATPTKPLPSLNYCRLGLLNQHYLVTWHKDFLLVQVFKDSSYYVKEWTVEFKDIDDIVFTGNKIYLLHGGCQTVTCLTYLSLNELMNKIINLKNTTLLKEILVQYNSLLRAQVSLDTLTTAKKCLLESGQSLPNEVQELLMDDEDKPQEVESMNEKEKCEPATSNGVEPPAEVKEDTSLFNMEDDNGDSVAPPPSTTPPPEERIPLNEEVAPPTDRLLSQSLPEDIATHTPTNDTIGHSLPQLPGHAHQLPNPAHQLPDSIQQPVVKSPPTTSLPVSSVSPSDALPLITRMGSIKTSNDDEPVVVRKKRGSSGKKKRRGSADSGTINRSSSMISQLSLDDIMEGQISTIISPTHSQLSSAVLFFAQFFFAGSFG</sequence>
<evidence type="ECO:0000313" key="4">
    <source>
        <dbReference type="Proteomes" id="UP000007879"/>
    </source>
</evidence>
<dbReference type="EnsemblMetazoa" id="XM_019994085.1">
    <property type="protein sequence ID" value="XP_019849644.1"/>
    <property type="gene ID" value="LOC100636192"/>
</dbReference>
<protein>
    <recommendedName>
        <fullName evidence="2">HPS5-like beta-propeller domain-containing protein</fullName>
    </recommendedName>
</protein>
<organism evidence="3 4">
    <name type="scientific">Amphimedon queenslandica</name>
    <name type="common">Sponge</name>
    <dbReference type="NCBI Taxonomy" id="400682"/>
    <lineage>
        <taxon>Eukaryota</taxon>
        <taxon>Metazoa</taxon>
        <taxon>Porifera</taxon>
        <taxon>Demospongiae</taxon>
        <taxon>Heteroscleromorpha</taxon>
        <taxon>Haplosclerida</taxon>
        <taxon>Niphatidae</taxon>
        <taxon>Amphimedon</taxon>
    </lineage>
</organism>
<dbReference type="InterPro" id="IPR036322">
    <property type="entry name" value="WD40_repeat_dom_sf"/>
</dbReference>
<dbReference type="InterPro" id="IPR056499">
    <property type="entry name" value="Beta-prop_HPS5-like"/>
</dbReference>